<dbReference type="Proteomes" id="UP000195569">
    <property type="component" value="Unassembled WGS sequence"/>
</dbReference>
<proteinExistence type="predicted"/>
<accession>A0A1N7RWB9</accession>
<protein>
    <submittedName>
        <fullName evidence="1">Uncharacterized protein</fullName>
    </submittedName>
</protein>
<sequence length="67" mass="7440">MTPASRWASSPSIAMSYEAIFLSDWDERIKPFVAKARRLRAQGRPRGRARISAQRAAAGIVNLPTAR</sequence>
<evidence type="ECO:0000313" key="2">
    <source>
        <dbReference type="Proteomes" id="UP000195569"/>
    </source>
</evidence>
<evidence type="ECO:0000313" key="1">
    <source>
        <dbReference type="EMBL" id="SIT39392.1"/>
    </source>
</evidence>
<name>A0A1N7RWB9_9BURK</name>
<keyword evidence="2" id="KW-1185">Reference proteome</keyword>
<dbReference type="AlphaFoldDB" id="A0A1N7RWB9"/>
<organism evidence="1 2">
    <name type="scientific">Paraburkholderia piptadeniae</name>
    <dbReference type="NCBI Taxonomy" id="1701573"/>
    <lineage>
        <taxon>Bacteria</taxon>
        <taxon>Pseudomonadati</taxon>
        <taxon>Pseudomonadota</taxon>
        <taxon>Betaproteobacteria</taxon>
        <taxon>Burkholderiales</taxon>
        <taxon>Burkholderiaceae</taxon>
        <taxon>Paraburkholderia</taxon>
    </lineage>
</organism>
<dbReference type="EMBL" id="CYGY02000022">
    <property type="protein sequence ID" value="SIT39392.1"/>
    <property type="molecule type" value="Genomic_DNA"/>
</dbReference>
<reference evidence="1" key="1">
    <citation type="submission" date="2016-12" db="EMBL/GenBank/DDBJ databases">
        <authorList>
            <person name="Moulin L."/>
        </authorList>
    </citation>
    <scope>NUCLEOTIDE SEQUENCE [LARGE SCALE GENOMIC DNA]</scope>
    <source>
        <strain evidence="1">STM 7183</strain>
    </source>
</reference>
<comment type="caution">
    <text evidence="1">The sequence shown here is derived from an EMBL/GenBank/DDBJ whole genome shotgun (WGS) entry which is preliminary data.</text>
</comment>
<gene>
    <name evidence="1" type="ORF">BN2476_220002</name>
</gene>